<feature type="compositionally biased region" description="Low complexity" evidence="1">
    <location>
        <begin position="386"/>
        <end position="399"/>
    </location>
</feature>
<organism evidence="2 3">
    <name type="scientific">Lojkania enalia</name>
    <dbReference type="NCBI Taxonomy" id="147567"/>
    <lineage>
        <taxon>Eukaryota</taxon>
        <taxon>Fungi</taxon>
        <taxon>Dikarya</taxon>
        <taxon>Ascomycota</taxon>
        <taxon>Pezizomycotina</taxon>
        <taxon>Dothideomycetes</taxon>
        <taxon>Pleosporomycetidae</taxon>
        <taxon>Pleosporales</taxon>
        <taxon>Pleosporales incertae sedis</taxon>
        <taxon>Lojkania</taxon>
    </lineage>
</organism>
<evidence type="ECO:0000313" key="2">
    <source>
        <dbReference type="EMBL" id="KAF2271180.1"/>
    </source>
</evidence>
<proteinExistence type="predicted"/>
<feature type="region of interest" description="Disordered" evidence="1">
    <location>
        <begin position="66"/>
        <end position="179"/>
    </location>
</feature>
<feature type="compositionally biased region" description="Polar residues" evidence="1">
    <location>
        <begin position="1"/>
        <end position="10"/>
    </location>
</feature>
<accession>A0A9P4TSA2</accession>
<feature type="compositionally biased region" description="Polar residues" evidence="1">
    <location>
        <begin position="569"/>
        <end position="582"/>
    </location>
</feature>
<dbReference type="OrthoDB" id="3600083at2759"/>
<gene>
    <name evidence="2" type="ORF">CC78DRAFT_528094</name>
</gene>
<feature type="compositionally biased region" description="Polar residues" evidence="1">
    <location>
        <begin position="266"/>
        <end position="276"/>
    </location>
</feature>
<keyword evidence="3" id="KW-1185">Reference proteome</keyword>
<feature type="compositionally biased region" description="Basic and acidic residues" evidence="1">
    <location>
        <begin position="97"/>
        <end position="113"/>
    </location>
</feature>
<feature type="compositionally biased region" description="Low complexity" evidence="1">
    <location>
        <begin position="240"/>
        <end position="264"/>
    </location>
</feature>
<evidence type="ECO:0000256" key="1">
    <source>
        <dbReference type="SAM" id="MobiDB-lite"/>
    </source>
</evidence>
<feature type="compositionally biased region" description="Basic and acidic residues" evidence="1">
    <location>
        <begin position="548"/>
        <end position="563"/>
    </location>
</feature>
<feature type="compositionally biased region" description="Polar residues" evidence="1">
    <location>
        <begin position="589"/>
        <end position="605"/>
    </location>
</feature>
<feature type="region of interest" description="Disordered" evidence="1">
    <location>
        <begin position="1"/>
        <end position="51"/>
    </location>
</feature>
<evidence type="ECO:0008006" key="4">
    <source>
        <dbReference type="Google" id="ProtNLM"/>
    </source>
</evidence>
<dbReference type="Proteomes" id="UP000800093">
    <property type="component" value="Unassembled WGS sequence"/>
</dbReference>
<feature type="compositionally biased region" description="Basic and acidic residues" evidence="1">
    <location>
        <begin position="159"/>
        <end position="168"/>
    </location>
</feature>
<name>A0A9P4TSA2_9PLEO</name>
<dbReference type="EMBL" id="ML986578">
    <property type="protein sequence ID" value="KAF2271180.1"/>
    <property type="molecule type" value="Genomic_DNA"/>
</dbReference>
<feature type="compositionally biased region" description="Basic and acidic residues" evidence="1">
    <location>
        <begin position="28"/>
        <end position="40"/>
    </location>
</feature>
<dbReference type="AlphaFoldDB" id="A0A9P4TSA2"/>
<comment type="caution">
    <text evidence="2">The sequence shown here is derived from an EMBL/GenBank/DDBJ whole genome shotgun (WGS) entry which is preliminary data.</text>
</comment>
<feature type="region of interest" description="Disordered" evidence="1">
    <location>
        <begin position="227"/>
        <end position="611"/>
    </location>
</feature>
<feature type="compositionally biased region" description="Low complexity" evidence="1">
    <location>
        <begin position="354"/>
        <end position="377"/>
    </location>
</feature>
<reference evidence="3" key="1">
    <citation type="journal article" date="2020" name="Stud. Mycol.">
        <title>101 Dothideomycetes genomes: A test case for predicting lifestyles and emergence of pathogens.</title>
        <authorList>
            <person name="Haridas S."/>
            <person name="Albert R."/>
            <person name="Binder M."/>
            <person name="Bloem J."/>
            <person name="LaButti K."/>
            <person name="Salamov A."/>
            <person name="Andreopoulos B."/>
            <person name="Baker S."/>
            <person name="Barry K."/>
            <person name="Bills G."/>
            <person name="Bluhm B."/>
            <person name="Cannon C."/>
            <person name="Castanera R."/>
            <person name="Culley D."/>
            <person name="Daum C."/>
            <person name="Ezra D."/>
            <person name="Gonzalez J."/>
            <person name="Henrissat B."/>
            <person name="Kuo A."/>
            <person name="Liang C."/>
            <person name="Lipzen A."/>
            <person name="Lutzoni F."/>
            <person name="Magnuson J."/>
            <person name="Mondo S."/>
            <person name="Nolan M."/>
            <person name="Ohm R."/>
            <person name="Pangilinan J."/>
            <person name="Park H.-J."/>
            <person name="Ramirez L."/>
            <person name="Alfaro M."/>
            <person name="Sun H."/>
            <person name="Tritt A."/>
            <person name="Yoshinaga Y."/>
            <person name="Zwiers L.-H."/>
            <person name="Turgeon B."/>
            <person name="Goodwin S."/>
            <person name="Spatafora J."/>
            <person name="Crous P."/>
            <person name="Grigoriev I."/>
        </authorList>
    </citation>
    <scope>NUCLEOTIDE SEQUENCE [LARGE SCALE GENOMIC DNA]</scope>
    <source>
        <strain evidence="3">CBS 304.66</strain>
    </source>
</reference>
<evidence type="ECO:0000313" key="3">
    <source>
        <dbReference type="Proteomes" id="UP000800093"/>
    </source>
</evidence>
<feature type="compositionally biased region" description="Low complexity" evidence="1">
    <location>
        <begin position="277"/>
        <end position="337"/>
    </location>
</feature>
<protein>
    <recommendedName>
        <fullName evidence="4">Mucin-7</fullName>
    </recommendedName>
</protein>
<sequence>MTENRASSGVRNLRAMFENPSAASSPEPRGRSPAGRDLDTPGRPTSKIRASFVSVEPSVVVAKDLGTIKGTPEGVNHPQAQRRESFSVSQDLEEETTELKKIVSQEADARKDSNATPEVVPEEAVASRESSRPAPPIRQTTSTMPNLGRIMKGSDFPEPETKGEEKPQAQEIAPKAAPELEPVVAVVDEKPAASPAADAPGDNLHKIVSEAQVGSSLKLANPKNEVDILGGEALPPMELPPSTSSTETSTEAPKAAASTPSKAKVNGTSNYATPSGKTAAKKPAAISTSKAATTKASSSKSPLPKSPGVARLPKTPTTPKPTSSASTSKAPMASKPATKVIAPKEQSKAPAPKTSRASLRPSTTSTTASAAAKAKAPVLEAKKPNPKTAAPAPKENTTTSPSGFKKPRPKSPTRPIRLPSHLTAPTASSAAKHEEDGQKLARKPSTVSRPTAPKTAPTARKQPSRASLVPSSASTTKRPESRNSTRGAPDESFLARMMRPTTSSASKTHEKVSSPPRRGASVRVSAKPKPGEGSTVAKGKAKVSEAVSKTKETVTNGHGEHADPAPAEPTTSNGTAEETQTLLDREATPTEQVESSVAEIQTPSFEEQVIR</sequence>